<proteinExistence type="predicted"/>
<evidence type="ECO:0000259" key="5">
    <source>
        <dbReference type="PROSITE" id="PS51007"/>
    </source>
</evidence>
<keyword evidence="7" id="KW-1185">Reference proteome</keyword>
<comment type="caution">
    <text evidence="6">The sequence shown here is derived from an EMBL/GenBank/DDBJ whole genome shotgun (WGS) entry which is preliminary data.</text>
</comment>
<dbReference type="PANTHER" id="PTHR35008">
    <property type="entry name" value="BLL4482 PROTEIN-RELATED"/>
    <property type="match status" value="1"/>
</dbReference>
<evidence type="ECO:0000313" key="6">
    <source>
        <dbReference type="EMBL" id="TXS95282.1"/>
    </source>
</evidence>
<dbReference type="EMBL" id="VRZA01000002">
    <property type="protein sequence ID" value="TXS95282.1"/>
    <property type="molecule type" value="Genomic_DNA"/>
</dbReference>
<evidence type="ECO:0000256" key="2">
    <source>
        <dbReference type="ARBA" id="ARBA00022723"/>
    </source>
</evidence>
<dbReference type="InterPro" id="IPR051459">
    <property type="entry name" value="Cytochrome_c-type_DH"/>
</dbReference>
<dbReference type="InterPro" id="IPR009056">
    <property type="entry name" value="Cyt_c-like_dom"/>
</dbReference>
<sequence length="158" mass="17165">MVQALSPKAEAEIRQGRYLVQLLGCGTCHTDGALTGQPRSDRLLAGSSVGIAYSNPLLEENPGVVFPPNLTPDQDTGIGRWSEEDIVRFLRSGMDPVARRHLPVMPWPAYASLSDEDASAIASYLKNLAPVRHRVPANVGPGWATSAEFVYFGVYRSQ</sequence>
<keyword evidence="2 4" id="KW-0479">Metal-binding</keyword>
<dbReference type="Gene3D" id="1.10.760.10">
    <property type="entry name" value="Cytochrome c-like domain"/>
    <property type="match status" value="1"/>
</dbReference>
<accession>A0A5C9A5L4</accession>
<dbReference type="PANTHER" id="PTHR35008:SF8">
    <property type="entry name" value="ALCOHOL DEHYDROGENASE CYTOCHROME C SUBUNIT"/>
    <property type="match status" value="1"/>
</dbReference>
<dbReference type="GO" id="GO:0046872">
    <property type="term" value="F:metal ion binding"/>
    <property type="evidence" value="ECO:0007669"/>
    <property type="project" value="UniProtKB-KW"/>
</dbReference>
<evidence type="ECO:0000256" key="4">
    <source>
        <dbReference type="PROSITE-ProRule" id="PRU00433"/>
    </source>
</evidence>
<gene>
    <name evidence="6" type="ORF">FV139_05130</name>
</gene>
<organism evidence="6 7">
    <name type="scientific">Parahaliea maris</name>
    <dbReference type="NCBI Taxonomy" id="2716870"/>
    <lineage>
        <taxon>Bacteria</taxon>
        <taxon>Pseudomonadati</taxon>
        <taxon>Pseudomonadota</taxon>
        <taxon>Gammaproteobacteria</taxon>
        <taxon>Cellvibrionales</taxon>
        <taxon>Halieaceae</taxon>
        <taxon>Parahaliea</taxon>
    </lineage>
</organism>
<dbReference type="Proteomes" id="UP000321039">
    <property type="component" value="Unassembled WGS sequence"/>
</dbReference>
<dbReference type="GO" id="GO:0020037">
    <property type="term" value="F:heme binding"/>
    <property type="evidence" value="ECO:0007669"/>
    <property type="project" value="InterPro"/>
</dbReference>
<dbReference type="InterPro" id="IPR036909">
    <property type="entry name" value="Cyt_c-like_dom_sf"/>
</dbReference>
<keyword evidence="3 4" id="KW-0408">Iron</keyword>
<dbReference type="Pfam" id="PF00034">
    <property type="entry name" value="Cytochrom_C"/>
    <property type="match status" value="1"/>
</dbReference>
<dbReference type="SUPFAM" id="SSF46626">
    <property type="entry name" value="Cytochrome c"/>
    <property type="match status" value="1"/>
</dbReference>
<evidence type="ECO:0000313" key="7">
    <source>
        <dbReference type="Proteomes" id="UP000321039"/>
    </source>
</evidence>
<dbReference type="AlphaFoldDB" id="A0A5C9A5L4"/>
<name>A0A5C9A5L4_9GAMM</name>
<dbReference type="PROSITE" id="PS51007">
    <property type="entry name" value="CYTC"/>
    <property type="match status" value="1"/>
</dbReference>
<evidence type="ECO:0000256" key="3">
    <source>
        <dbReference type="ARBA" id="ARBA00023004"/>
    </source>
</evidence>
<evidence type="ECO:0000256" key="1">
    <source>
        <dbReference type="ARBA" id="ARBA00022617"/>
    </source>
</evidence>
<feature type="domain" description="Cytochrome c" evidence="5">
    <location>
        <begin position="11"/>
        <end position="129"/>
    </location>
</feature>
<protein>
    <submittedName>
        <fullName evidence="6">Cytochrome c</fullName>
    </submittedName>
</protein>
<reference evidence="6 7" key="1">
    <citation type="submission" date="2019-08" db="EMBL/GenBank/DDBJ databases">
        <title>Parahaliea maris sp. nov., isolated from the surface seawater.</title>
        <authorList>
            <person name="Liu Y."/>
        </authorList>
    </citation>
    <scope>NUCLEOTIDE SEQUENCE [LARGE SCALE GENOMIC DNA]</scope>
    <source>
        <strain evidence="6 7">HSLHS9</strain>
    </source>
</reference>
<dbReference type="GO" id="GO:0009055">
    <property type="term" value="F:electron transfer activity"/>
    <property type="evidence" value="ECO:0007669"/>
    <property type="project" value="InterPro"/>
</dbReference>
<keyword evidence="1 4" id="KW-0349">Heme</keyword>